<comment type="cofactor">
    <cofactor evidence="1">
        <name>Mg(2+)</name>
        <dbReference type="ChEBI" id="CHEBI:18420"/>
    </cofactor>
</comment>
<proteinExistence type="inferred from homology"/>
<evidence type="ECO:0000313" key="7">
    <source>
        <dbReference type="EMBL" id="GAA3751966.1"/>
    </source>
</evidence>
<dbReference type="PANTHER" id="PTHR12001:SF85">
    <property type="entry name" value="SHORT CHAIN ISOPRENYL DIPHOSPHATE SYNTHASE"/>
    <property type="match status" value="1"/>
</dbReference>
<dbReference type="SUPFAM" id="SSF48576">
    <property type="entry name" value="Terpenoid synthases"/>
    <property type="match status" value="1"/>
</dbReference>
<dbReference type="InterPro" id="IPR000092">
    <property type="entry name" value="Polyprenyl_synt"/>
</dbReference>
<evidence type="ECO:0000256" key="2">
    <source>
        <dbReference type="ARBA" id="ARBA00006706"/>
    </source>
</evidence>
<dbReference type="InterPro" id="IPR033749">
    <property type="entry name" value="Polyprenyl_synt_CS"/>
</dbReference>
<dbReference type="Gene3D" id="1.10.600.10">
    <property type="entry name" value="Farnesyl Diphosphate Synthase"/>
    <property type="match status" value="1"/>
</dbReference>
<keyword evidence="8" id="KW-1185">Reference proteome</keyword>
<reference evidence="8" key="1">
    <citation type="journal article" date="2019" name="Int. J. Syst. Evol. Microbiol.">
        <title>The Global Catalogue of Microorganisms (GCM) 10K type strain sequencing project: providing services to taxonomists for standard genome sequencing and annotation.</title>
        <authorList>
            <consortium name="The Broad Institute Genomics Platform"/>
            <consortium name="The Broad Institute Genome Sequencing Center for Infectious Disease"/>
            <person name="Wu L."/>
            <person name="Ma J."/>
        </authorList>
    </citation>
    <scope>NUCLEOTIDE SEQUENCE [LARGE SCALE GENOMIC DNA]</scope>
    <source>
        <strain evidence="8">JCM 16950</strain>
    </source>
</reference>
<organism evidence="7 8">
    <name type="scientific">Microbacterium kribbense</name>
    <dbReference type="NCBI Taxonomy" id="433645"/>
    <lineage>
        <taxon>Bacteria</taxon>
        <taxon>Bacillati</taxon>
        <taxon>Actinomycetota</taxon>
        <taxon>Actinomycetes</taxon>
        <taxon>Micrococcales</taxon>
        <taxon>Microbacteriaceae</taxon>
        <taxon>Microbacterium</taxon>
    </lineage>
</organism>
<evidence type="ECO:0000256" key="1">
    <source>
        <dbReference type="ARBA" id="ARBA00001946"/>
    </source>
</evidence>
<dbReference type="SFLD" id="SFLDS00005">
    <property type="entry name" value="Isoprenoid_Synthase_Type_I"/>
    <property type="match status" value="1"/>
</dbReference>
<keyword evidence="3 6" id="KW-0808">Transferase</keyword>
<comment type="caution">
    <text evidence="7">The sequence shown here is derived from an EMBL/GenBank/DDBJ whole genome shotgun (WGS) entry which is preliminary data.</text>
</comment>
<dbReference type="InterPro" id="IPR008949">
    <property type="entry name" value="Isoprenoid_synthase_dom_sf"/>
</dbReference>
<dbReference type="EMBL" id="BAABAF010000001">
    <property type="protein sequence ID" value="GAA3751966.1"/>
    <property type="molecule type" value="Genomic_DNA"/>
</dbReference>
<evidence type="ECO:0000256" key="4">
    <source>
        <dbReference type="ARBA" id="ARBA00022723"/>
    </source>
</evidence>
<keyword evidence="4" id="KW-0479">Metal-binding</keyword>
<dbReference type="Proteomes" id="UP001500540">
    <property type="component" value="Unassembled WGS sequence"/>
</dbReference>
<dbReference type="RefSeq" id="WP_344779487.1">
    <property type="nucleotide sequence ID" value="NZ_BAABAF010000001.1"/>
</dbReference>
<dbReference type="CDD" id="cd00685">
    <property type="entry name" value="Trans_IPPS_HT"/>
    <property type="match status" value="1"/>
</dbReference>
<evidence type="ECO:0000256" key="5">
    <source>
        <dbReference type="ARBA" id="ARBA00022842"/>
    </source>
</evidence>
<protein>
    <submittedName>
        <fullName evidence="7">Polyprenyl synthetase family protein</fullName>
    </submittedName>
</protein>
<comment type="similarity">
    <text evidence="2 6">Belongs to the FPP/GGPP synthase family.</text>
</comment>
<keyword evidence="5" id="KW-0460">Magnesium</keyword>
<sequence>MSITATDAARGLAGVDERLQRFFDEKEALAGDQGEHFVALWAALRRASIGGKRIRPSLVLHTARELGCDRPQAADAVAAAFELLHTAFLLHDDVIDGDTRRRGKPNLIGEFYAGARSHGVAERAALAWSSAAGILAGDLLLHAAQALIARLDIDEGRRLGLLDLLDRTLSVTAAGELGDVALSVGTATPSLADALTVTRAKTAHYSFQAPLQAGAILAGAGSREHDALSVFGHRAGIAFQLRDDLLGVFGDPAVTGKSNSVDICRAKLTPLVAYALGTEHGPRLRLIMEAGAPRDVDVASAREILMHSGACEFVEGLIDDHVAAAEAALREAALPETLHERLIAIAHEAGARSW</sequence>
<dbReference type="Pfam" id="PF00348">
    <property type="entry name" value="polyprenyl_synt"/>
    <property type="match status" value="1"/>
</dbReference>
<evidence type="ECO:0000256" key="6">
    <source>
        <dbReference type="RuleBase" id="RU004466"/>
    </source>
</evidence>
<evidence type="ECO:0000313" key="8">
    <source>
        <dbReference type="Proteomes" id="UP001500540"/>
    </source>
</evidence>
<name>A0ABP7G0N0_9MICO</name>
<accession>A0ABP7G0N0</accession>
<gene>
    <name evidence="7" type="ORF">GCM10022240_01350</name>
</gene>
<dbReference type="PROSITE" id="PS00723">
    <property type="entry name" value="POLYPRENYL_SYNTHASE_1"/>
    <property type="match status" value="1"/>
</dbReference>
<dbReference type="PANTHER" id="PTHR12001">
    <property type="entry name" value="GERANYLGERANYL PYROPHOSPHATE SYNTHASE"/>
    <property type="match status" value="1"/>
</dbReference>
<evidence type="ECO:0000256" key="3">
    <source>
        <dbReference type="ARBA" id="ARBA00022679"/>
    </source>
</evidence>